<dbReference type="Proteomes" id="UP000654993">
    <property type="component" value="Unassembled WGS sequence"/>
</dbReference>
<dbReference type="InterPro" id="IPR052357">
    <property type="entry name" value="Orn_Lys_Arg_decarboxylase-I"/>
</dbReference>
<dbReference type="Pfam" id="PF03711">
    <property type="entry name" value="OKR_DC_1_C"/>
    <property type="match status" value="1"/>
</dbReference>
<comment type="cofactor">
    <cofactor evidence="1">
        <name>pyridoxal 5'-phosphate</name>
        <dbReference type="ChEBI" id="CHEBI:597326"/>
    </cofactor>
</comment>
<dbReference type="InterPro" id="IPR000310">
    <property type="entry name" value="Orn/Lys/Arg_deCO2ase_major_dom"/>
</dbReference>
<dbReference type="InterPro" id="IPR015424">
    <property type="entry name" value="PyrdxlP-dep_Trfase"/>
</dbReference>
<dbReference type="Gene3D" id="3.40.640.10">
    <property type="entry name" value="Type I PLP-dependent aspartate aminotransferase-like (Major domain)"/>
    <property type="match status" value="1"/>
</dbReference>
<evidence type="ECO:0000313" key="8">
    <source>
        <dbReference type="EMBL" id="GFR38384.1"/>
    </source>
</evidence>
<comment type="caution">
    <text evidence="8">The sequence shown here is derived from an EMBL/GenBank/DDBJ whole genome shotgun (WGS) entry which is preliminary data.</text>
</comment>
<comment type="similarity">
    <text evidence="2">Belongs to the Orn/Lys/Arg decarboxylase class-I family.</text>
</comment>
<dbReference type="Gene3D" id="3.90.100.10">
    <property type="entry name" value="Orn/Lys/Arg decarboxylase, C-terminal domain"/>
    <property type="match status" value="1"/>
</dbReference>
<keyword evidence="5" id="KW-0456">Lyase</keyword>
<evidence type="ECO:0000259" key="7">
    <source>
        <dbReference type="Pfam" id="PF03711"/>
    </source>
</evidence>
<keyword evidence="9" id="KW-1185">Reference proteome</keyword>
<evidence type="ECO:0000256" key="4">
    <source>
        <dbReference type="ARBA" id="ARBA00022898"/>
    </source>
</evidence>
<evidence type="ECO:0000256" key="3">
    <source>
        <dbReference type="ARBA" id="ARBA00022793"/>
    </source>
</evidence>
<protein>
    <submittedName>
        <fullName evidence="8">Arginine decarboxylase</fullName>
    </submittedName>
</protein>
<reference evidence="8" key="2">
    <citation type="journal article" date="2021" name="Data Brief">
        <title>Draft genome sequence data of the facultative, thermophilic, xylanolytic bacterium Paenibacillus sp. strain DA-C8.</title>
        <authorList>
            <person name="Chhe C."/>
            <person name="Uke A."/>
            <person name="Baramee S."/>
            <person name="Ungkulpasvich U."/>
            <person name="Tachaapaikoon C."/>
            <person name="Pason P."/>
            <person name="Waeonukul R."/>
            <person name="Ratanakhanokchai K."/>
            <person name="Kosugi A."/>
        </authorList>
    </citation>
    <scope>NUCLEOTIDE SEQUENCE</scope>
    <source>
        <strain evidence="8">DA-C8</strain>
    </source>
</reference>
<gene>
    <name evidence="8" type="ORF">PRECH8_16800</name>
</gene>
<dbReference type="SUPFAM" id="SSF55904">
    <property type="entry name" value="Ornithine decarboxylase C-terminal domain"/>
    <property type="match status" value="1"/>
</dbReference>
<evidence type="ECO:0000256" key="5">
    <source>
        <dbReference type="ARBA" id="ARBA00023239"/>
    </source>
</evidence>
<dbReference type="PANTHER" id="PTHR43277">
    <property type="entry name" value="ARGININE DECARBOXYLASE"/>
    <property type="match status" value="1"/>
</dbReference>
<keyword evidence="4" id="KW-0663">Pyridoxal phosphate</keyword>
<accession>A0A916QEZ3</accession>
<dbReference type="AlphaFoldDB" id="A0A916QEZ3"/>
<sequence length="488" mass="53527">MPGNAVQDAGSQNRLRAWMEYDYTEITGLDDLNQPTGVIKEAEQLAAQCFGADRTFFLVQGSTLGNLALILSVCAPGDVILVDRFVHKSVIHGLMLANAKAVFLPPIWDPITGYPAGIQVSALEEALRRYPEAKALFLTRPNYYGQAADLAEVVSIVHRAGIPLLVDEAHGAHFGFHEAVPPSALSFGADAVVQSTHKMLSGLTMGAMLHIQGPRVDQERIVQTIRLLQTSSPSYPIMASLDVARLLMHTKGREFIEAGLQAVRRFEQGMAEMEWFYLASSRIPPRTPPRASESEHGLDSVQESLKTQDSLATILQDPFKQTVQDLTGTYTGYELQHLLEQHGCMVELADPNCVLLVFSPFSTVEHSERILEIFRRISTQSQLDKKELSKPVTNTYTLPTIPTSTEAVTFSRHMMDGEQIVKVPLSEAVGKRSAEMIIPYPPGIPFVYPGEKLSGEVIGILQTMARMGARFQGTIDAGLDAVCIIKGT</sequence>
<dbReference type="Pfam" id="PF01276">
    <property type="entry name" value="OKR_DC_1"/>
    <property type="match status" value="1"/>
</dbReference>
<dbReference type="InterPro" id="IPR008286">
    <property type="entry name" value="Prn/Lys/Arg_de-COase_C"/>
</dbReference>
<reference evidence="8" key="1">
    <citation type="submission" date="2020-08" db="EMBL/GenBank/DDBJ databases">
        <authorList>
            <person name="Uke A."/>
            <person name="Chhe C."/>
            <person name="Baramee S."/>
            <person name="Kosugi A."/>
        </authorList>
    </citation>
    <scope>NUCLEOTIDE SEQUENCE</scope>
    <source>
        <strain evidence="8">DA-C8</strain>
    </source>
</reference>
<dbReference type="InterPro" id="IPR015421">
    <property type="entry name" value="PyrdxlP-dep_Trfase_major"/>
</dbReference>
<proteinExistence type="inferred from homology"/>
<dbReference type="EMBL" id="BMAQ01000019">
    <property type="protein sequence ID" value="GFR38384.1"/>
    <property type="molecule type" value="Genomic_DNA"/>
</dbReference>
<evidence type="ECO:0000259" key="6">
    <source>
        <dbReference type="Pfam" id="PF01276"/>
    </source>
</evidence>
<dbReference type="PANTHER" id="PTHR43277:SF3">
    <property type="entry name" value="DECARBOXYLASE, PUTATIVE-RELATED"/>
    <property type="match status" value="1"/>
</dbReference>
<evidence type="ECO:0000256" key="1">
    <source>
        <dbReference type="ARBA" id="ARBA00001933"/>
    </source>
</evidence>
<dbReference type="GO" id="GO:0016831">
    <property type="term" value="F:carboxy-lyase activity"/>
    <property type="evidence" value="ECO:0007669"/>
    <property type="project" value="UniProtKB-KW"/>
</dbReference>
<name>A0A916QEZ3_9BACL</name>
<evidence type="ECO:0000313" key="9">
    <source>
        <dbReference type="Proteomes" id="UP000654993"/>
    </source>
</evidence>
<organism evidence="8 9">
    <name type="scientific">Insulibacter thermoxylanivorax</name>
    <dbReference type="NCBI Taxonomy" id="2749268"/>
    <lineage>
        <taxon>Bacteria</taxon>
        <taxon>Bacillati</taxon>
        <taxon>Bacillota</taxon>
        <taxon>Bacilli</taxon>
        <taxon>Bacillales</taxon>
        <taxon>Paenibacillaceae</taxon>
        <taxon>Insulibacter</taxon>
    </lineage>
</organism>
<feature type="domain" description="Orn/Lys/Arg decarboxylase C-terminal" evidence="7">
    <location>
        <begin position="411"/>
        <end position="473"/>
    </location>
</feature>
<feature type="domain" description="Orn/Lys/Arg decarboxylases family 1 pyridoxal-P attachment site" evidence="6">
    <location>
        <begin position="19"/>
        <end position="361"/>
    </location>
</feature>
<keyword evidence="3" id="KW-0210">Decarboxylase</keyword>
<evidence type="ECO:0000256" key="2">
    <source>
        <dbReference type="ARBA" id="ARBA00010671"/>
    </source>
</evidence>
<dbReference type="SUPFAM" id="SSF53383">
    <property type="entry name" value="PLP-dependent transferases"/>
    <property type="match status" value="1"/>
</dbReference>
<dbReference type="InterPro" id="IPR036633">
    <property type="entry name" value="Prn/Lys/Arg_de-COase_C_sf"/>
</dbReference>
<dbReference type="Gene3D" id="3.90.1150.150">
    <property type="match status" value="1"/>
</dbReference>